<feature type="compositionally biased region" description="Polar residues" evidence="1">
    <location>
        <begin position="356"/>
        <end position="368"/>
    </location>
</feature>
<dbReference type="InterPro" id="IPR038475">
    <property type="entry name" value="RecG_C_sf"/>
</dbReference>
<dbReference type="AlphaFoldDB" id="A0A2H9T547"/>
<dbReference type="Gene3D" id="3.30.565.60">
    <property type="match status" value="1"/>
</dbReference>
<dbReference type="PANTHER" id="PTHR30595:SF6">
    <property type="entry name" value="SCHLAFEN ALBA-2 DOMAIN-CONTAINING PROTEIN"/>
    <property type="match status" value="1"/>
</dbReference>
<evidence type="ECO:0000256" key="1">
    <source>
        <dbReference type="SAM" id="MobiDB-lite"/>
    </source>
</evidence>
<dbReference type="EMBL" id="NSIT01000198">
    <property type="protein sequence ID" value="PJE78350.1"/>
    <property type="molecule type" value="Genomic_DNA"/>
</dbReference>
<protein>
    <submittedName>
        <fullName evidence="2">Uncharacterized protein</fullName>
    </submittedName>
</protein>
<dbReference type="PANTHER" id="PTHR30595">
    <property type="entry name" value="GLPR-RELATED TRANSCRIPTIONAL REPRESSOR"/>
    <property type="match status" value="1"/>
</dbReference>
<comment type="caution">
    <text evidence="2">The sequence shown here is derived from an EMBL/GenBank/DDBJ whole genome shotgun (WGS) entry which is preliminary data.</text>
</comment>
<accession>A0A2H9T547</accession>
<name>A0A2H9T547_9ZZZZ</name>
<reference evidence="2" key="1">
    <citation type="journal article" date="2017" name="Appl. Environ. Microbiol.">
        <title>Molecular characterization of an Endozoicomonas-like organism causing infection in king scallop Pecten maximus L.</title>
        <authorList>
            <person name="Cano I."/>
            <person name="van Aerle R."/>
            <person name="Ross S."/>
            <person name="Verner-Jeffreys D.W."/>
            <person name="Paley R.K."/>
            <person name="Rimmer G."/>
            <person name="Ryder D."/>
            <person name="Hooper P."/>
            <person name="Stone D."/>
            <person name="Feist S.W."/>
        </authorList>
    </citation>
    <scope>NUCLEOTIDE SEQUENCE</scope>
</reference>
<proteinExistence type="predicted"/>
<feature type="compositionally biased region" description="Polar residues" evidence="1">
    <location>
        <begin position="247"/>
        <end position="263"/>
    </location>
</feature>
<feature type="region of interest" description="Disordered" evidence="1">
    <location>
        <begin position="352"/>
        <end position="377"/>
    </location>
</feature>
<dbReference type="Pfam" id="PF13749">
    <property type="entry name" value="HATPase_c_4"/>
    <property type="match status" value="1"/>
</dbReference>
<feature type="region of interest" description="Disordered" evidence="1">
    <location>
        <begin position="229"/>
        <end position="267"/>
    </location>
</feature>
<feature type="compositionally biased region" description="Low complexity" evidence="1">
    <location>
        <begin position="233"/>
        <end position="245"/>
    </location>
</feature>
<evidence type="ECO:0000313" key="2">
    <source>
        <dbReference type="EMBL" id="PJE78350.1"/>
    </source>
</evidence>
<gene>
    <name evidence="2" type="ORF">CI610_02725</name>
</gene>
<sequence>MITKLPAELKVPFQLKQGQRQDETPVHEALHEALINTLVHADYTGRVSILVVKRPDMFGFRNPGGMRIPIENVIQGGESNCRNHSIHKMFLHIGLGERAGSGIPKIFSSWSSQHWRQPRLYERLEPEQTLLELRMIDLLPESVMQDLSKRFGEKFRSLERLECLILATASIESVVNHSRLVEISTNHPRDITEALQRLVKGGFLQSKGKARGTMYFLVGTSLPTAESPFMEASSGLSDGSGSGSDTLPANSDTLSLNSDTLNHQTKHPDGTLIIRNLKDIDGQIHEKLLKISAVVREKKRLPASQVEETILNVCQEHYLSLRVLAELLNRKPDGLRQKYLNKMVNNRRLHRAFPTEPNSPKQAYTSAGTAGKINPKT</sequence>
<organism evidence="2">
    <name type="scientific">invertebrate metagenome</name>
    <dbReference type="NCBI Taxonomy" id="1711999"/>
    <lineage>
        <taxon>unclassified sequences</taxon>
        <taxon>metagenomes</taxon>
        <taxon>organismal metagenomes</taxon>
    </lineage>
</organism>